<evidence type="ECO:0000259" key="12">
    <source>
        <dbReference type="PROSITE" id="PS51843"/>
    </source>
</evidence>
<dbReference type="PROSITE" id="PS00031">
    <property type="entry name" value="NUCLEAR_REC_DBD_1"/>
    <property type="match status" value="1"/>
</dbReference>
<keyword evidence="13" id="KW-1185">Reference proteome</keyword>
<feature type="non-terminal residue" evidence="14">
    <location>
        <position position="1"/>
    </location>
</feature>
<dbReference type="PANTHER" id="PTHR24082:SF473">
    <property type="entry name" value="ECDYSONE-INDUCED PROTEIN 75B, ISOFORM B"/>
    <property type="match status" value="1"/>
</dbReference>
<dbReference type="Gene3D" id="3.30.50.10">
    <property type="entry name" value="Erythroid Transcription Factor GATA-1, subunit A"/>
    <property type="match status" value="1"/>
</dbReference>
<comment type="similarity">
    <text evidence="9">Belongs to the nuclear hormone receptor family.</text>
</comment>
<comment type="subcellular location">
    <subcellularLocation>
        <location evidence="9">Nucleus</location>
    </subcellularLocation>
</comment>
<evidence type="ECO:0000313" key="14">
    <source>
        <dbReference type="RefSeq" id="XP_006817205.1"/>
    </source>
</evidence>
<evidence type="ECO:0000313" key="13">
    <source>
        <dbReference type="Proteomes" id="UP000694865"/>
    </source>
</evidence>
<keyword evidence="7 9" id="KW-0675">Receptor</keyword>
<gene>
    <name evidence="14" type="primary">LOC102808996</name>
</gene>
<feature type="region of interest" description="Disordered" evidence="10">
    <location>
        <begin position="202"/>
        <end position="234"/>
    </location>
</feature>
<dbReference type="InterPro" id="IPR013088">
    <property type="entry name" value="Znf_NHR/GATA"/>
</dbReference>
<reference evidence="14" key="1">
    <citation type="submission" date="2025-08" db="UniProtKB">
        <authorList>
            <consortium name="RefSeq"/>
        </authorList>
    </citation>
    <scope>IDENTIFICATION</scope>
    <source>
        <tissue evidence="14">Testes</tissue>
    </source>
</reference>
<dbReference type="RefSeq" id="XP_006817205.1">
    <property type="nucleotide sequence ID" value="XM_006817142.1"/>
</dbReference>
<dbReference type="GeneID" id="102808996"/>
<evidence type="ECO:0000256" key="8">
    <source>
        <dbReference type="ARBA" id="ARBA00023242"/>
    </source>
</evidence>
<dbReference type="CDD" id="cd06916">
    <property type="entry name" value="NR_DBD_like"/>
    <property type="match status" value="1"/>
</dbReference>
<dbReference type="PROSITE" id="PS51030">
    <property type="entry name" value="NUCLEAR_REC_DBD_2"/>
    <property type="match status" value="1"/>
</dbReference>
<evidence type="ECO:0000256" key="4">
    <source>
        <dbReference type="ARBA" id="ARBA00023015"/>
    </source>
</evidence>
<dbReference type="SUPFAM" id="SSF57716">
    <property type="entry name" value="Glucocorticoid receptor-like (DNA-binding domain)"/>
    <property type="match status" value="1"/>
</dbReference>
<evidence type="ECO:0000256" key="10">
    <source>
        <dbReference type="SAM" id="MobiDB-lite"/>
    </source>
</evidence>
<organism evidence="13 14">
    <name type="scientific">Saccoglossus kowalevskii</name>
    <name type="common">Acorn worm</name>
    <dbReference type="NCBI Taxonomy" id="10224"/>
    <lineage>
        <taxon>Eukaryota</taxon>
        <taxon>Metazoa</taxon>
        <taxon>Hemichordata</taxon>
        <taxon>Enteropneusta</taxon>
        <taxon>Harrimaniidae</taxon>
        <taxon>Saccoglossus</taxon>
    </lineage>
</organism>
<proteinExistence type="inferred from homology"/>
<dbReference type="InterPro" id="IPR000536">
    <property type="entry name" value="Nucl_hrmn_rcpt_lig-bd"/>
</dbReference>
<feature type="compositionally biased region" description="Polar residues" evidence="10">
    <location>
        <begin position="202"/>
        <end position="211"/>
    </location>
</feature>
<dbReference type="PANTHER" id="PTHR24082">
    <property type="entry name" value="NUCLEAR HORMONE RECEPTOR"/>
    <property type="match status" value="1"/>
</dbReference>
<feature type="domain" description="Nuclear receptor" evidence="11">
    <location>
        <begin position="30"/>
        <end position="106"/>
    </location>
</feature>
<dbReference type="Pfam" id="PF00104">
    <property type="entry name" value="Hormone_recep"/>
    <property type="match status" value="1"/>
</dbReference>
<keyword evidence="1 9" id="KW-0479">Metal-binding</keyword>
<dbReference type="Pfam" id="PF00105">
    <property type="entry name" value="zf-C4"/>
    <property type="match status" value="1"/>
</dbReference>
<keyword evidence="4 9" id="KW-0805">Transcription regulation</keyword>
<keyword evidence="8 9" id="KW-0539">Nucleus</keyword>
<name>A0ABM0MB14_SACKO</name>
<keyword evidence="5 9" id="KW-0238">DNA-binding</keyword>
<dbReference type="Proteomes" id="UP000694865">
    <property type="component" value="Unplaced"/>
</dbReference>
<evidence type="ECO:0000256" key="6">
    <source>
        <dbReference type="ARBA" id="ARBA00023163"/>
    </source>
</evidence>
<evidence type="ECO:0000259" key="11">
    <source>
        <dbReference type="PROSITE" id="PS51030"/>
    </source>
</evidence>
<keyword evidence="6 9" id="KW-0804">Transcription</keyword>
<dbReference type="InterPro" id="IPR050234">
    <property type="entry name" value="Nuclear_hormone_rcpt_NR1"/>
</dbReference>
<evidence type="ECO:0000256" key="2">
    <source>
        <dbReference type="ARBA" id="ARBA00022771"/>
    </source>
</evidence>
<evidence type="ECO:0000256" key="9">
    <source>
        <dbReference type="RuleBase" id="RU004334"/>
    </source>
</evidence>
<evidence type="ECO:0000256" key="7">
    <source>
        <dbReference type="ARBA" id="ARBA00023170"/>
    </source>
</evidence>
<dbReference type="PRINTS" id="PR00047">
    <property type="entry name" value="STROIDFINGER"/>
</dbReference>
<evidence type="ECO:0000256" key="3">
    <source>
        <dbReference type="ARBA" id="ARBA00022833"/>
    </source>
</evidence>
<dbReference type="InterPro" id="IPR035500">
    <property type="entry name" value="NHR-like_dom_sf"/>
</dbReference>
<dbReference type="SUPFAM" id="SSF48508">
    <property type="entry name" value="Nuclear receptor ligand-binding domain"/>
    <property type="match status" value="1"/>
</dbReference>
<dbReference type="PRINTS" id="PR00398">
    <property type="entry name" value="STRDHORMONER"/>
</dbReference>
<protein>
    <submittedName>
        <fullName evidence="14">Nuclear receptor subfamily 1 group D member 2-like</fullName>
    </submittedName>
</protein>
<evidence type="ECO:0000256" key="1">
    <source>
        <dbReference type="ARBA" id="ARBA00022723"/>
    </source>
</evidence>
<feature type="region of interest" description="Disordered" evidence="10">
    <location>
        <begin position="106"/>
        <end position="154"/>
    </location>
</feature>
<sequence>DGGIGVTSISVTSIASSTTPPKRKDSTSSNSVCQVCGDKSSGFHYGVLACEGCKGFFRRSSKSGKEYTCRHGNGQCMIGRVNRNRCQFCRYKKCLEVGMSREAVRVGRMPASRPNRPRPKVEKQSSLGDASDSESSEGSKTDSQKTINGQEKTPEEVAEQLLKAKQAEMYELVSVVSYAYQVTCLYNSKNAPSLRDSLINDATSPTSNSNELMPISSTDSSSLTSPLTSNPTTTDQNWIKLAELMTSAIRGQVEFAKAVPGYRNLSQEDQLILLKGSFFEIWLLRMVAFYQSDKAIDSLENGNASVWNQLTGMLDQELNVPLSQFVDSFSQLPMVETETALFAGLVLTSKDRLGLVNIATVERMQAKFAEALKVQLEGNHPQEASTLFNILLSKVQELHALTGKHKEYVQRNHLLWPCAQLPALYAEMMDLAINSEG</sequence>
<dbReference type="PROSITE" id="PS51843">
    <property type="entry name" value="NR_LBD"/>
    <property type="match status" value="1"/>
</dbReference>
<feature type="compositionally biased region" description="Low complexity" evidence="10">
    <location>
        <begin position="216"/>
        <end position="234"/>
    </location>
</feature>
<feature type="domain" description="NR LBD" evidence="12">
    <location>
        <begin position="168"/>
        <end position="431"/>
    </location>
</feature>
<dbReference type="SMART" id="SM00430">
    <property type="entry name" value="HOLI"/>
    <property type="match status" value="1"/>
</dbReference>
<dbReference type="InterPro" id="IPR001723">
    <property type="entry name" value="Nuclear_hrmn_rcpt"/>
</dbReference>
<dbReference type="SMART" id="SM00399">
    <property type="entry name" value="ZnF_C4"/>
    <property type="match status" value="1"/>
</dbReference>
<dbReference type="InterPro" id="IPR001628">
    <property type="entry name" value="Znf_hrmn_rcpt"/>
</dbReference>
<keyword evidence="3 9" id="KW-0862">Zinc</keyword>
<dbReference type="Gene3D" id="1.10.565.10">
    <property type="entry name" value="Retinoid X Receptor"/>
    <property type="match status" value="1"/>
</dbReference>
<accession>A0ABM0MB14</accession>
<evidence type="ECO:0000256" key="5">
    <source>
        <dbReference type="ARBA" id="ARBA00023125"/>
    </source>
</evidence>
<keyword evidence="2 9" id="KW-0863">Zinc-finger</keyword>